<proteinExistence type="predicted"/>
<name>A0AAD8PN28_9PEZI</name>
<keyword evidence="3" id="KW-1185">Reference proteome</keyword>
<feature type="region of interest" description="Disordered" evidence="1">
    <location>
        <begin position="162"/>
        <end position="181"/>
    </location>
</feature>
<evidence type="ECO:0000256" key="1">
    <source>
        <dbReference type="SAM" id="MobiDB-lite"/>
    </source>
</evidence>
<dbReference type="EMBL" id="JAHLJV010000097">
    <property type="protein sequence ID" value="KAK1573205.1"/>
    <property type="molecule type" value="Genomic_DNA"/>
</dbReference>
<feature type="region of interest" description="Disordered" evidence="1">
    <location>
        <begin position="342"/>
        <end position="415"/>
    </location>
</feature>
<dbReference type="RefSeq" id="XP_060408862.1">
    <property type="nucleotide sequence ID" value="XM_060559030.1"/>
</dbReference>
<reference evidence="2" key="1">
    <citation type="submission" date="2021-06" db="EMBL/GenBank/DDBJ databases">
        <title>Comparative genomics, transcriptomics and evolutionary studies reveal genomic signatures of adaptation to plant cell wall in hemibiotrophic fungi.</title>
        <authorList>
            <consortium name="DOE Joint Genome Institute"/>
            <person name="Baroncelli R."/>
            <person name="Diaz J.F."/>
            <person name="Benocci T."/>
            <person name="Peng M."/>
            <person name="Battaglia E."/>
            <person name="Haridas S."/>
            <person name="Andreopoulos W."/>
            <person name="Labutti K."/>
            <person name="Pangilinan J."/>
            <person name="Floch G.L."/>
            <person name="Makela M.R."/>
            <person name="Henrissat B."/>
            <person name="Grigoriev I.V."/>
            <person name="Crouch J.A."/>
            <person name="De Vries R.P."/>
            <person name="Sukno S.A."/>
            <person name="Thon M.R."/>
        </authorList>
    </citation>
    <scope>NUCLEOTIDE SEQUENCE</scope>
    <source>
        <strain evidence="2">CBS 125086</strain>
    </source>
</reference>
<feature type="compositionally biased region" description="Low complexity" evidence="1">
    <location>
        <begin position="166"/>
        <end position="179"/>
    </location>
</feature>
<evidence type="ECO:0000313" key="3">
    <source>
        <dbReference type="Proteomes" id="UP001230504"/>
    </source>
</evidence>
<accession>A0AAD8PN28</accession>
<dbReference type="GeneID" id="85443270"/>
<organism evidence="2 3">
    <name type="scientific">Colletotrichum navitas</name>
    <dbReference type="NCBI Taxonomy" id="681940"/>
    <lineage>
        <taxon>Eukaryota</taxon>
        <taxon>Fungi</taxon>
        <taxon>Dikarya</taxon>
        <taxon>Ascomycota</taxon>
        <taxon>Pezizomycotina</taxon>
        <taxon>Sordariomycetes</taxon>
        <taxon>Hypocreomycetidae</taxon>
        <taxon>Glomerellales</taxon>
        <taxon>Glomerellaceae</taxon>
        <taxon>Colletotrichum</taxon>
        <taxon>Colletotrichum graminicola species complex</taxon>
    </lineage>
</organism>
<feature type="compositionally biased region" description="Low complexity" evidence="1">
    <location>
        <begin position="204"/>
        <end position="221"/>
    </location>
</feature>
<sequence length="473" mass="52178">MSLNTTQPTLEYGRQVVLGSRLRPVKIQDAVYSRLIEMADDDEDCEFARWLLLQVCEIFRDDIDDQTATVPIGMGEREYTAGWKDALATIRGLSALCLKGPLEDEDACRSEPPDVFTHSYRGVEQSYQEGFGIEWDEERERLDWGYEIPARCGFMGITPSAFGDTQQNSSSNASQASSSLINTPSSVSISDSVLQALFPPYSSAELSSSSNGSSPSKRAPSTPDFRQPPNGHNRNLNKSDIIRGLDTTALLTHFERQSRLSERRIVAELGRTSLLRQAIFQDRFFGRVPSFAGAPGGDDLVNDEYDATDITDGINEPFLGEAQQMRAVRQVKTLFRQWRKAAAEDRVEANEDSDGGTRVTGREDSDDGDDSVSSDSASSFHAPEPWLESHAGAAPPPSPGSESVYSDDTLWPSAASEPCDEMSALMAPPMHHYSMRHYCSLMVNGPYCTDTDDSSHDHTRLDESGPSSEWKTL</sequence>
<dbReference type="Proteomes" id="UP001230504">
    <property type="component" value="Unassembled WGS sequence"/>
</dbReference>
<feature type="region of interest" description="Disordered" evidence="1">
    <location>
        <begin position="204"/>
        <end position="239"/>
    </location>
</feature>
<feature type="compositionally biased region" description="Basic and acidic residues" evidence="1">
    <location>
        <begin position="453"/>
        <end position="463"/>
    </location>
</feature>
<gene>
    <name evidence="2" type="ORF">LY79DRAFT_569113</name>
</gene>
<dbReference type="AlphaFoldDB" id="A0AAD8PN28"/>
<evidence type="ECO:0000313" key="2">
    <source>
        <dbReference type="EMBL" id="KAK1573205.1"/>
    </source>
</evidence>
<feature type="region of interest" description="Disordered" evidence="1">
    <location>
        <begin position="449"/>
        <end position="473"/>
    </location>
</feature>
<protein>
    <submittedName>
        <fullName evidence="2">Uncharacterized protein</fullName>
    </submittedName>
</protein>
<comment type="caution">
    <text evidence="2">The sequence shown here is derived from an EMBL/GenBank/DDBJ whole genome shotgun (WGS) entry which is preliminary data.</text>
</comment>